<keyword evidence="1" id="KW-0472">Membrane</keyword>
<evidence type="ECO:0000313" key="3">
    <source>
        <dbReference type="WBParaSite" id="Hba_14221"/>
    </source>
</evidence>
<reference evidence="3" key="1">
    <citation type="submission" date="2016-11" db="UniProtKB">
        <authorList>
            <consortium name="WormBaseParasite"/>
        </authorList>
    </citation>
    <scope>IDENTIFICATION</scope>
</reference>
<dbReference type="WBParaSite" id="Hba_14221">
    <property type="protein sequence ID" value="Hba_14221"/>
    <property type="gene ID" value="Hba_14221"/>
</dbReference>
<accession>A0A1I7X9G0</accession>
<evidence type="ECO:0000256" key="1">
    <source>
        <dbReference type="SAM" id="Phobius"/>
    </source>
</evidence>
<organism evidence="2 3">
    <name type="scientific">Heterorhabditis bacteriophora</name>
    <name type="common">Entomopathogenic nematode worm</name>
    <dbReference type="NCBI Taxonomy" id="37862"/>
    <lineage>
        <taxon>Eukaryota</taxon>
        <taxon>Metazoa</taxon>
        <taxon>Ecdysozoa</taxon>
        <taxon>Nematoda</taxon>
        <taxon>Chromadorea</taxon>
        <taxon>Rhabditida</taxon>
        <taxon>Rhabditina</taxon>
        <taxon>Rhabditomorpha</taxon>
        <taxon>Strongyloidea</taxon>
        <taxon>Heterorhabditidae</taxon>
        <taxon>Heterorhabditis</taxon>
    </lineage>
</organism>
<dbReference type="AlphaFoldDB" id="A0A1I7X9G0"/>
<keyword evidence="2" id="KW-1185">Reference proteome</keyword>
<keyword evidence="1" id="KW-1133">Transmembrane helix</keyword>
<evidence type="ECO:0000313" key="2">
    <source>
        <dbReference type="Proteomes" id="UP000095283"/>
    </source>
</evidence>
<proteinExistence type="predicted"/>
<name>A0A1I7X9G0_HETBA</name>
<sequence length="73" mass="8412">MTDGQAFLHCLNKLILESKHFKIVALNYRNPRNSVKHSVRVASCGRCIAKDKSRALHVASNYIYFVFFPIFIL</sequence>
<feature type="transmembrane region" description="Helical" evidence="1">
    <location>
        <begin position="55"/>
        <end position="72"/>
    </location>
</feature>
<protein>
    <submittedName>
        <fullName evidence="3">Ovule protein</fullName>
    </submittedName>
</protein>
<dbReference type="Proteomes" id="UP000095283">
    <property type="component" value="Unplaced"/>
</dbReference>
<keyword evidence="1" id="KW-0812">Transmembrane</keyword>